<name>A0AA35R9Q4_GEOBA</name>
<dbReference type="SUPFAM" id="SSF52096">
    <property type="entry name" value="ClpP/crotonase"/>
    <property type="match status" value="1"/>
</dbReference>
<evidence type="ECO:0000313" key="3">
    <source>
        <dbReference type="EMBL" id="CAI8006426.1"/>
    </source>
</evidence>
<sequence length="206" mass="23165">MAGALKDHERAYVIGQESYGKGSVQQVMRIEDDRAVKVTTSRYFTPDGTKIDGVGVLPHRITEPKLSEDDRKALETLVTSELLIRFALEHAEPTEAEIGELIAELRSSHPYLRGTDVVLEEQMIRRQLARSIARIHRKTRDLRSGQRSVDDRSGAVAAHRRGQRRLLSGRRQVRSSRQRRRRLQPGGLVGMTASAGATSDRHRSLP</sequence>
<feature type="domain" description="Tail specific protease" evidence="2">
    <location>
        <begin position="2"/>
        <end position="59"/>
    </location>
</feature>
<keyword evidence="3" id="KW-0378">Hydrolase</keyword>
<proteinExistence type="predicted"/>
<dbReference type="Proteomes" id="UP001174909">
    <property type="component" value="Unassembled WGS sequence"/>
</dbReference>
<dbReference type="PANTHER" id="PTHR32060">
    <property type="entry name" value="TAIL-SPECIFIC PROTEASE"/>
    <property type="match status" value="1"/>
</dbReference>
<dbReference type="GO" id="GO:0006508">
    <property type="term" value="P:proteolysis"/>
    <property type="evidence" value="ECO:0007669"/>
    <property type="project" value="UniProtKB-KW"/>
</dbReference>
<dbReference type="Pfam" id="PF03572">
    <property type="entry name" value="Peptidase_S41"/>
    <property type="match status" value="1"/>
</dbReference>
<dbReference type="Gene3D" id="3.90.226.10">
    <property type="entry name" value="2-enoyl-CoA Hydratase, Chain A, domain 1"/>
    <property type="match status" value="1"/>
</dbReference>
<evidence type="ECO:0000259" key="2">
    <source>
        <dbReference type="Pfam" id="PF03572"/>
    </source>
</evidence>
<organism evidence="3 4">
    <name type="scientific">Geodia barretti</name>
    <name type="common">Barrett's horny sponge</name>
    <dbReference type="NCBI Taxonomy" id="519541"/>
    <lineage>
        <taxon>Eukaryota</taxon>
        <taxon>Metazoa</taxon>
        <taxon>Porifera</taxon>
        <taxon>Demospongiae</taxon>
        <taxon>Heteroscleromorpha</taxon>
        <taxon>Tetractinellida</taxon>
        <taxon>Astrophorina</taxon>
        <taxon>Geodiidae</taxon>
        <taxon>Geodia</taxon>
    </lineage>
</organism>
<keyword evidence="3" id="KW-0645">Protease</keyword>
<dbReference type="PANTHER" id="PTHR32060:SF30">
    <property type="entry name" value="CARBOXY-TERMINAL PROCESSING PROTEASE CTPA"/>
    <property type="match status" value="1"/>
</dbReference>
<feature type="region of interest" description="Disordered" evidence="1">
    <location>
        <begin position="139"/>
        <end position="206"/>
    </location>
</feature>
<dbReference type="GO" id="GO:0004175">
    <property type="term" value="F:endopeptidase activity"/>
    <property type="evidence" value="ECO:0007669"/>
    <property type="project" value="TreeGrafter"/>
</dbReference>
<feature type="compositionally biased region" description="Basic and acidic residues" evidence="1">
    <location>
        <begin position="141"/>
        <end position="153"/>
    </location>
</feature>
<dbReference type="EMBL" id="CASHTH010000686">
    <property type="protein sequence ID" value="CAI8006426.1"/>
    <property type="molecule type" value="Genomic_DNA"/>
</dbReference>
<protein>
    <submittedName>
        <fullName evidence="3">Carboxy-terminal-processing protease</fullName>
    </submittedName>
</protein>
<evidence type="ECO:0000313" key="4">
    <source>
        <dbReference type="Proteomes" id="UP001174909"/>
    </source>
</evidence>
<dbReference type="InterPro" id="IPR005151">
    <property type="entry name" value="Tail-specific_protease"/>
</dbReference>
<accession>A0AA35R9Q4</accession>
<dbReference type="GO" id="GO:0008236">
    <property type="term" value="F:serine-type peptidase activity"/>
    <property type="evidence" value="ECO:0007669"/>
    <property type="project" value="InterPro"/>
</dbReference>
<gene>
    <name evidence="3" type="ORF">GBAR_LOCUS4715</name>
</gene>
<keyword evidence="4" id="KW-1185">Reference proteome</keyword>
<dbReference type="GO" id="GO:0007165">
    <property type="term" value="P:signal transduction"/>
    <property type="evidence" value="ECO:0007669"/>
    <property type="project" value="TreeGrafter"/>
</dbReference>
<dbReference type="AlphaFoldDB" id="A0AA35R9Q4"/>
<comment type="caution">
    <text evidence="3">The sequence shown here is derived from an EMBL/GenBank/DDBJ whole genome shotgun (WGS) entry which is preliminary data.</text>
</comment>
<dbReference type="InterPro" id="IPR029045">
    <property type="entry name" value="ClpP/crotonase-like_dom_sf"/>
</dbReference>
<feature type="compositionally biased region" description="Basic residues" evidence="1">
    <location>
        <begin position="158"/>
        <end position="183"/>
    </location>
</feature>
<evidence type="ECO:0000256" key="1">
    <source>
        <dbReference type="SAM" id="MobiDB-lite"/>
    </source>
</evidence>
<reference evidence="3" key="1">
    <citation type="submission" date="2023-03" db="EMBL/GenBank/DDBJ databases">
        <authorList>
            <person name="Steffen K."/>
            <person name="Cardenas P."/>
        </authorList>
    </citation>
    <scope>NUCLEOTIDE SEQUENCE</scope>
</reference>